<protein>
    <recommendedName>
        <fullName evidence="3">SurA N-terminal domain-containing protein</fullName>
    </recommendedName>
</protein>
<keyword evidence="2" id="KW-0697">Rotamase</keyword>
<gene>
    <name evidence="4" type="ORF">S01H1_68899</name>
</gene>
<dbReference type="Pfam" id="PF09312">
    <property type="entry name" value="SurA_N"/>
    <property type="match status" value="1"/>
</dbReference>
<evidence type="ECO:0000256" key="1">
    <source>
        <dbReference type="ARBA" id="ARBA00022729"/>
    </source>
</evidence>
<feature type="non-terminal residue" evidence="4">
    <location>
        <position position="205"/>
    </location>
</feature>
<proteinExistence type="predicted"/>
<dbReference type="EMBL" id="BARS01045707">
    <property type="protein sequence ID" value="GAG35719.1"/>
    <property type="molecule type" value="Genomic_DNA"/>
</dbReference>
<evidence type="ECO:0000259" key="3">
    <source>
        <dbReference type="Pfam" id="PF09312"/>
    </source>
</evidence>
<dbReference type="AlphaFoldDB" id="X0WXM5"/>
<reference evidence="4" key="1">
    <citation type="journal article" date="2014" name="Front. Microbiol.">
        <title>High frequency of phylogenetically diverse reductive dehalogenase-homologous genes in deep subseafloor sedimentary metagenomes.</title>
        <authorList>
            <person name="Kawai M."/>
            <person name="Futagami T."/>
            <person name="Toyoda A."/>
            <person name="Takaki Y."/>
            <person name="Nishi S."/>
            <person name="Hori S."/>
            <person name="Arai W."/>
            <person name="Tsubouchi T."/>
            <person name="Morono Y."/>
            <person name="Uchiyama I."/>
            <person name="Ito T."/>
            <person name="Fujiyama A."/>
            <person name="Inagaki F."/>
            <person name="Takami H."/>
        </authorList>
    </citation>
    <scope>NUCLEOTIDE SEQUENCE</scope>
    <source>
        <strain evidence="4">Expedition CK06-06</strain>
    </source>
</reference>
<dbReference type="Gene3D" id="1.10.4030.10">
    <property type="entry name" value="Porin chaperone SurA, peptide-binding domain"/>
    <property type="match status" value="1"/>
</dbReference>
<keyword evidence="1" id="KW-0732">Signal</keyword>
<feature type="domain" description="SurA N-terminal" evidence="3">
    <location>
        <begin position="27"/>
        <end position="148"/>
    </location>
</feature>
<dbReference type="PANTHER" id="PTHR47637:SF1">
    <property type="entry name" value="CHAPERONE SURA"/>
    <property type="match status" value="1"/>
</dbReference>
<dbReference type="InterPro" id="IPR050280">
    <property type="entry name" value="OMP_Chaperone_SurA"/>
</dbReference>
<dbReference type="PANTHER" id="PTHR47637">
    <property type="entry name" value="CHAPERONE SURA"/>
    <property type="match status" value="1"/>
</dbReference>
<organism evidence="4">
    <name type="scientific">marine sediment metagenome</name>
    <dbReference type="NCBI Taxonomy" id="412755"/>
    <lineage>
        <taxon>unclassified sequences</taxon>
        <taxon>metagenomes</taxon>
        <taxon>ecological metagenomes</taxon>
    </lineage>
</organism>
<accession>X0WXM5</accession>
<name>X0WXM5_9ZZZZ</name>
<dbReference type="InterPro" id="IPR027304">
    <property type="entry name" value="Trigger_fact/SurA_dom_sf"/>
</dbReference>
<dbReference type="InterPro" id="IPR015391">
    <property type="entry name" value="SurA_N"/>
</dbReference>
<evidence type="ECO:0000313" key="4">
    <source>
        <dbReference type="EMBL" id="GAG35719.1"/>
    </source>
</evidence>
<comment type="caution">
    <text evidence="4">The sequence shown here is derived from an EMBL/GenBank/DDBJ whole genome shotgun (WGS) entry which is preliminary data.</text>
</comment>
<keyword evidence="2" id="KW-0413">Isomerase</keyword>
<evidence type="ECO:0000256" key="2">
    <source>
        <dbReference type="ARBA" id="ARBA00023110"/>
    </source>
</evidence>
<dbReference type="SUPFAM" id="SSF109998">
    <property type="entry name" value="Triger factor/SurA peptide-binding domain-like"/>
    <property type="match status" value="1"/>
</dbReference>
<sequence length="205" mass="23426">MIKKISFIGGIGVALLLNTLLWSQEIIDGIVAIVGDEIILRSDLLRTSQNLAMQMRLNPQTQVEEFEKLKKDVLQNLINEKVLLVKAVEDTIVVEDQQVEAALDERIQQLINQLGSKEKLEAYFGSPIKNIKKDYRDEIRKQLTVQAVQQEKLMNVMVSRHEVESFYETMKDSLPDQKPMVNVRHILLELQAGETSKLSAMGRIR</sequence>